<sequence>MCGCSSSSRGEVFLGDSEQRVVRLRRRAAQMLRIVARGADLVDEMHSLDSALRGLDLHIVLRGIHNMVGAGGAKSDEMQQQRSMDVSWWPCRERGHHPEETWSAPTEPCRARALAAGEEEAGGHRPRPARPEAPVAHGRTASGTPTRKYRPPLGSLRAVGSNMSGQD</sequence>
<reference evidence="2 3" key="1">
    <citation type="submission" date="2018-04" db="EMBL/GenBank/DDBJ databases">
        <title>WGS assembly of Panicum hallii var. hallii HAL2.</title>
        <authorList>
            <person name="Lovell J."/>
            <person name="Jenkins J."/>
            <person name="Lowry D."/>
            <person name="Mamidi S."/>
            <person name="Sreedasyam A."/>
            <person name="Weng X."/>
            <person name="Barry K."/>
            <person name="Bonette J."/>
            <person name="Campitelli B."/>
            <person name="Daum C."/>
            <person name="Gordon S."/>
            <person name="Gould B."/>
            <person name="Lipzen A."/>
            <person name="MacQueen A."/>
            <person name="Palacio-Mejia J."/>
            <person name="Plott C."/>
            <person name="Shakirov E."/>
            <person name="Shu S."/>
            <person name="Yoshinaga Y."/>
            <person name="Zane M."/>
            <person name="Rokhsar D."/>
            <person name="Grimwood J."/>
            <person name="Schmutz J."/>
            <person name="Juenger T."/>
        </authorList>
    </citation>
    <scope>NUCLEOTIDE SEQUENCE [LARGE SCALE GENOMIC DNA]</scope>
    <source>
        <strain evidence="3">cv. HAL2</strain>
    </source>
</reference>
<dbReference type="Proteomes" id="UP000244336">
    <property type="component" value="Chromosome 8"/>
</dbReference>
<gene>
    <name evidence="2" type="ORF">GQ55_8G246500</name>
</gene>
<dbReference type="Gramene" id="PUZ45709">
    <property type="protein sequence ID" value="PUZ45709"/>
    <property type="gene ID" value="GQ55_8G246500"/>
</dbReference>
<name>A0A2T7CQT9_9POAL</name>
<evidence type="ECO:0000313" key="3">
    <source>
        <dbReference type="Proteomes" id="UP000244336"/>
    </source>
</evidence>
<proteinExistence type="predicted"/>
<evidence type="ECO:0000313" key="2">
    <source>
        <dbReference type="EMBL" id="PUZ45709.1"/>
    </source>
</evidence>
<keyword evidence="3" id="KW-1185">Reference proteome</keyword>
<protein>
    <submittedName>
        <fullName evidence="2">Uncharacterized protein</fullName>
    </submittedName>
</protein>
<evidence type="ECO:0000256" key="1">
    <source>
        <dbReference type="SAM" id="MobiDB-lite"/>
    </source>
</evidence>
<dbReference type="EMBL" id="CM009756">
    <property type="protein sequence ID" value="PUZ45709.1"/>
    <property type="molecule type" value="Genomic_DNA"/>
</dbReference>
<organism evidence="2 3">
    <name type="scientific">Panicum hallii var. hallii</name>
    <dbReference type="NCBI Taxonomy" id="1504633"/>
    <lineage>
        <taxon>Eukaryota</taxon>
        <taxon>Viridiplantae</taxon>
        <taxon>Streptophyta</taxon>
        <taxon>Embryophyta</taxon>
        <taxon>Tracheophyta</taxon>
        <taxon>Spermatophyta</taxon>
        <taxon>Magnoliopsida</taxon>
        <taxon>Liliopsida</taxon>
        <taxon>Poales</taxon>
        <taxon>Poaceae</taxon>
        <taxon>PACMAD clade</taxon>
        <taxon>Panicoideae</taxon>
        <taxon>Panicodae</taxon>
        <taxon>Paniceae</taxon>
        <taxon>Panicinae</taxon>
        <taxon>Panicum</taxon>
        <taxon>Panicum sect. Panicum</taxon>
    </lineage>
</organism>
<dbReference type="AlphaFoldDB" id="A0A2T7CQT9"/>
<accession>A0A2T7CQT9</accession>
<feature type="region of interest" description="Disordered" evidence="1">
    <location>
        <begin position="115"/>
        <end position="167"/>
    </location>
</feature>